<feature type="region of interest" description="Disordered" evidence="1">
    <location>
        <begin position="63"/>
        <end position="88"/>
    </location>
</feature>
<geneLocation type="plasmid" evidence="2">
    <name>pVAPN1572</name>
</geneLocation>
<dbReference type="EMBL" id="KX443401">
    <property type="protein sequence ID" value="ARX60042.1"/>
    <property type="molecule type" value="Genomic_DNA"/>
</dbReference>
<accession>A0A1Z1UX18</accession>
<dbReference type="AlphaFoldDB" id="A0A1Z1UX18"/>
<protein>
    <submittedName>
        <fullName evidence="2">Uncharacterized protein</fullName>
    </submittedName>
</protein>
<organism evidence="2">
    <name type="scientific">Rhodococcus hoagii</name>
    <name type="common">Corynebacterium equii</name>
    <dbReference type="NCBI Taxonomy" id="43767"/>
    <lineage>
        <taxon>Bacteria</taxon>
        <taxon>Bacillati</taxon>
        <taxon>Actinomycetota</taxon>
        <taxon>Actinomycetes</taxon>
        <taxon>Mycobacteriales</taxon>
        <taxon>Nocardiaceae</taxon>
        <taxon>Prescottella</taxon>
    </lineage>
</organism>
<evidence type="ECO:0000313" key="2">
    <source>
        <dbReference type="EMBL" id="ARX60042.1"/>
    </source>
</evidence>
<proteinExistence type="predicted"/>
<reference evidence="2" key="1">
    <citation type="journal article" date="2017" name="Genome Biol. Evol.">
        <title>Comparative Genomics of Rhodococcus equi Virulence Plasmids Indicates Host-Driven Evolution of the vap Pathogenicity Island.</title>
        <authorList>
            <person name="MacArthur I."/>
            <person name="Anastasi E."/>
            <person name="Alvarez S."/>
            <person name="Scortti M."/>
            <person name="Vazquez-Boland J.A."/>
        </authorList>
    </citation>
    <scope>NUCLEOTIDE SEQUENCE</scope>
    <source>
        <strain evidence="2">PAM1572</strain>
        <plasmid evidence="2">pVAPN1572</plasmid>
    </source>
</reference>
<gene>
    <name evidence="2" type="ORF">pVAPN1572_0001</name>
</gene>
<name>A0A1Z1UX18_RHOHA</name>
<keyword evidence="2" id="KW-0614">Plasmid</keyword>
<evidence type="ECO:0000256" key="1">
    <source>
        <dbReference type="SAM" id="MobiDB-lite"/>
    </source>
</evidence>
<sequence length="140" mass="15319">MVFPPPPGLGWLAIDEHLPSESRDGTALIGLRVNPRSPIRRLSRGGQLLPGCALLKRGLQFDGGSHATQAPRSPTPDAVARVPPAPRPHQHVLDAFRPARAQRTCRPTFRQMQFGDWAPNLRSVTLAGLPFQSLYDSMTV</sequence>